<comment type="subcellular location">
    <subcellularLocation>
        <location evidence="1">Endoplasmic reticulum</location>
    </subcellularLocation>
</comment>
<protein>
    <recommendedName>
        <fullName evidence="5">MRH domain-containing protein</fullName>
    </recommendedName>
</protein>
<sequence>MKEKTHPLHYKSEFYDFTSRTFRLSNGNRVQCQIPIFSTMNQNFLPTLEEEFQNSQTNATISISQQSSKPISEEEGDKILQSLQNQCAEYRTSQFLWQFCYKKYLRQFDDISTIQEAQKQAFEDIYAGYHTFYNNITNLTTQDYNKTWNSQNYFEIDNHQYEKKFKYVNKTYINFPHIPASNISDDFFVKIQGHVIQLNGINTSQISNSHKWSISFNTTSEIPQNKLSSSLFKNKNELASNGNKYYYQYEYLLHFFVDKNFALAETEFPSDIQISSFIIRRLQDNKLQTNLELLRIFNGQYIYGKKLNALKHFSSNDLIIVHLYNQVFIKKIKKVWYHNLIELYEDSQGKNLKSNDFFIQSIQIFNRFKIYEIQKTGNIDHLFKGHSDVYFEFTNFPKKERFISGRFLLNYQYLNAKIGDNLMFISKNSYQVIKIKNIIAGIIELDQSLDYFNGFIIKANSIKSKQTYFDYFPSNKNIKTQSILLDQSKNYLPKTPPINCKKKQFPLTLSFKSIQDEISSDSQFLPFTDLEGFSFSESDLKYQRFFSFFIPKLLIREDFSQFKLLITDSLEQINEGVEVVLSNENLILAYDVFNKKNIVSKNKRYENSTLYDTTVWILLDTDNTLRLGFSQVISPSSQVLQLQTNYTNLRHFRILTKHTVNYNIKYPYLDIISRPIDFSVLNPDIMQYRGQSISQNYYNGEFCSVINGPRRFQAKFVCGESFFSIQSVTEPSTCVYKVIAETYLLCENHVQTYNIPPPPKNIYCILK</sequence>
<evidence type="ECO:0000256" key="4">
    <source>
        <dbReference type="ARBA" id="ARBA00023157"/>
    </source>
</evidence>
<proteinExistence type="predicted"/>
<dbReference type="GO" id="GO:0030968">
    <property type="term" value="P:endoplasmic reticulum unfolded protein response"/>
    <property type="evidence" value="ECO:0007669"/>
    <property type="project" value="InterPro"/>
</dbReference>
<dbReference type="PANTHER" id="PTHR15414:SF0">
    <property type="entry name" value="ENDOPLASMIC RETICULUM LECTIN 1"/>
    <property type="match status" value="1"/>
</dbReference>
<dbReference type="InParanoid" id="Q22CV0"/>
<organism evidence="6 7">
    <name type="scientific">Tetrahymena thermophila (strain SB210)</name>
    <dbReference type="NCBI Taxonomy" id="312017"/>
    <lineage>
        <taxon>Eukaryota</taxon>
        <taxon>Sar</taxon>
        <taxon>Alveolata</taxon>
        <taxon>Ciliophora</taxon>
        <taxon>Intramacronucleata</taxon>
        <taxon>Oligohymenophorea</taxon>
        <taxon>Hymenostomatida</taxon>
        <taxon>Tetrahymenina</taxon>
        <taxon>Tetrahymenidae</taxon>
        <taxon>Tetrahymena</taxon>
    </lineage>
</organism>
<dbReference type="Gene3D" id="2.70.130.10">
    <property type="entry name" value="Mannose-6-phosphate receptor binding domain"/>
    <property type="match status" value="1"/>
</dbReference>
<dbReference type="PROSITE" id="PS51914">
    <property type="entry name" value="MRH"/>
    <property type="match status" value="1"/>
</dbReference>
<dbReference type="InterPro" id="IPR045149">
    <property type="entry name" value="OS-9-like"/>
</dbReference>
<accession>Q22CV0</accession>
<evidence type="ECO:0000256" key="2">
    <source>
        <dbReference type="ARBA" id="ARBA00022729"/>
    </source>
</evidence>
<keyword evidence="4" id="KW-1015">Disulfide bond</keyword>
<dbReference type="GO" id="GO:0005788">
    <property type="term" value="C:endoplasmic reticulum lumen"/>
    <property type="evidence" value="ECO:0007669"/>
    <property type="project" value="TreeGrafter"/>
</dbReference>
<reference evidence="7" key="1">
    <citation type="journal article" date="2006" name="PLoS Biol.">
        <title>Macronuclear genome sequence of the ciliate Tetrahymena thermophila, a model eukaryote.</title>
        <authorList>
            <person name="Eisen J.A."/>
            <person name="Coyne R.S."/>
            <person name="Wu M."/>
            <person name="Wu D."/>
            <person name="Thiagarajan M."/>
            <person name="Wortman J.R."/>
            <person name="Badger J.H."/>
            <person name="Ren Q."/>
            <person name="Amedeo P."/>
            <person name="Jones K.M."/>
            <person name="Tallon L.J."/>
            <person name="Delcher A.L."/>
            <person name="Salzberg S.L."/>
            <person name="Silva J.C."/>
            <person name="Haas B.J."/>
            <person name="Majoros W.H."/>
            <person name="Farzad M."/>
            <person name="Carlton J.M."/>
            <person name="Smith R.K. Jr."/>
            <person name="Garg J."/>
            <person name="Pearlman R.E."/>
            <person name="Karrer K.M."/>
            <person name="Sun L."/>
            <person name="Manning G."/>
            <person name="Elde N.C."/>
            <person name="Turkewitz A.P."/>
            <person name="Asai D.J."/>
            <person name="Wilkes D.E."/>
            <person name="Wang Y."/>
            <person name="Cai H."/>
            <person name="Collins K."/>
            <person name="Stewart B.A."/>
            <person name="Lee S.R."/>
            <person name="Wilamowska K."/>
            <person name="Weinberg Z."/>
            <person name="Ruzzo W.L."/>
            <person name="Wloga D."/>
            <person name="Gaertig J."/>
            <person name="Frankel J."/>
            <person name="Tsao C.-C."/>
            <person name="Gorovsky M.A."/>
            <person name="Keeling P.J."/>
            <person name="Waller R.F."/>
            <person name="Patron N.J."/>
            <person name="Cherry J.M."/>
            <person name="Stover N.A."/>
            <person name="Krieger C.J."/>
            <person name="del Toro C."/>
            <person name="Ryder H.F."/>
            <person name="Williamson S.C."/>
            <person name="Barbeau R.A."/>
            <person name="Hamilton E.P."/>
            <person name="Orias E."/>
        </authorList>
    </citation>
    <scope>NUCLEOTIDE SEQUENCE [LARGE SCALE GENOMIC DNA]</scope>
    <source>
        <strain evidence="7">SB210</strain>
    </source>
</reference>
<gene>
    <name evidence="6" type="ORF">TTHERM_01015910</name>
</gene>
<dbReference type="AlphaFoldDB" id="Q22CV0"/>
<evidence type="ECO:0000256" key="3">
    <source>
        <dbReference type="ARBA" id="ARBA00022824"/>
    </source>
</evidence>
<evidence type="ECO:0000313" key="6">
    <source>
        <dbReference type="EMBL" id="EAR83088.2"/>
    </source>
</evidence>
<name>Q22CV0_TETTS</name>
<dbReference type="RefSeq" id="XP_001030751.2">
    <property type="nucleotide sequence ID" value="XM_001030751.2"/>
</dbReference>
<keyword evidence="3" id="KW-0256">Endoplasmic reticulum</keyword>
<evidence type="ECO:0000256" key="1">
    <source>
        <dbReference type="ARBA" id="ARBA00004240"/>
    </source>
</evidence>
<dbReference type="InterPro" id="IPR044865">
    <property type="entry name" value="MRH_dom"/>
</dbReference>
<dbReference type="OrthoDB" id="289100at2759"/>
<dbReference type="EMBL" id="GG662478">
    <property type="protein sequence ID" value="EAR83088.2"/>
    <property type="molecule type" value="Genomic_DNA"/>
</dbReference>
<keyword evidence="7" id="KW-1185">Reference proteome</keyword>
<dbReference type="GO" id="GO:0030970">
    <property type="term" value="P:retrograde protein transport, ER to cytosol"/>
    <property type="evidence" value="ECO:0007669"/>
    <property type="project" value="TreeGrafter"/>
</dbReference>
<feature type="domain" description="MRH" evidence="5">
    <location>
        <begin position="642"/>
        <end position="748"/>
    </location>
</feature>
<dbReference type="eggNOG" id="ENOG502SYJ9">
    <property type="taxonomic scope" value="Eukaryota"/>
</dbReference>
<keyword evidence="2" id="KW-0732">Signal</keyword>
<dbReference type="HOGENOM" id="CLU_380602_0_0_1"/>
<evidence type="ECO:0000259" key="5">
    <source>
        <dbReference type="PROSITE" id="PS51914"/>
    </source>
</evidence>
<dbReference type="InterPro" id="IPR009011">
    <property type="entry name" value="Man6P_isomerase_rcpt-bd_dom_sf"/>
</dbReference>
<dbReference type="GeneID" id="7835581"/>
<dbReference type="Proteomes" id="UP000009168">
    <property type="component" value="Unassembled WGS sequence"/>
</dbReference>
<evidence type="ECO:0000313" key="7">
    <source>
        <dbReference type="Proteomes" id="UP000009168"/>
    </source>
</evidence>
<dbReference type="SUPFAM" id="SSF50911">
    <property type="entry name" value="Mannose 6-phosphate receptor domain"/>
    <property type="match status" value="1"/>
</dbReference>
<dbReference type="KEGG" id="tet:TTHERM_01015910"/>
<dbReference type="PANTHER" id="PTHR15414">
    <property type="entry name" value="OS-9-RELATED"/>
    <property type="match status" value="1"/>
</dbReference>